<sequence length="380" mass="44256">MKRKFIIYYFLGIIILLSSCNKEINIKEYKSFDHIGYYEIGQHTLAETEDGYYTLYMGLLNYIDSATKKAYLISKEKYSIDDLLKNDELREKSDAFYGENSNIFYDKGKLFAITNDEFIEIDTNNLTRKKITDLKFHDSALYKDGRLLMIVPNLTSDSNNEKGVLMEFDFSKKEFKEVVDITENFSDEGSIQYMYYEEGNVYILFTGYDIGTTIAKINLENKNIEKIKLDGKKYWINNFYIHEGNLVYSSYEIEGDEFSWIGKEVKYYNYLEDKDKANYIYSSTLPFIISSNGNKKYETMTSAFSLIKSDESEKNFLKDYIFTIDVDGKEYDIDEKYFLDSAPFIGTINSKGEPVVYAGGLGKVFLFDENREAVDVFANN</sequence>
<dbReference type="SUPFAM" id="SSF69304">
    <property type="entry name" value="Tricorn protease N-terminal domain"/>
    <property type="match status" value="1"/>
</dbReference>
<dbReference type="PROSITE" id="PS51257">
    <property type="entry name" value="PROKAR_LIPOPROTEIN"/>
    <property type="match status" value="1"/>
</dbReference>
<accession>A0AAW9MPL1</accession>
<organism evidence="1 2">
    <name type="scientific">Citroniella saccharovorans</name>
    <dbReference type="NCBI Taxonomy" id="2053367"/>
    <lineage>
        <taxon>Bacteria</taxon>
        <taxon>Bacillati</taxon>
        <taxon>Bacillota</taxon>
        <taxon>Tissierellia</taxon>
        <taxon>Tissierellales</taxon>
        <taxon>Peptoniphilaceae</taxon>
        <taxon>Citroniella</taxon>
    </lineage>
</organism>
<dbReference type="RefSeq" id="WP_324619659.1">
    <property type="nucleotide sequence ID" value="NZ_JAYKOT010000003.1"/>
</dbReference>
<proteinExistence type="predicted"/>
<gene>
    <name evidence="1" type="ORF">VLK81_05525</name>
</gene>
<dbReference type="EMBL" id="JAYKOT010000003">
    <property type="protein sequence ID" value="MEB3429473.1"/>
    <property type="molecule type" value="Genomic_DNA"/>
</dbReference>
<dbReference type="Proteomes" id="UP001357733">
    <property type="component" value="Unassembled WGS sequence"/>
</dbReference>
<reference evidence="1 2" key="1">
    <citation type="submission" date="2024-01" db="EMBL/GenBank/DDBJ databases">
        <title>Complete genome sequence of Citroniella saccharovorans strain M6.X9, isolated from human fecal sample.</title>
        <authorList>
            <person name="Cheng G."/>
            <person name="Westerholm M."/>
            <person name="Schnurer A."/>
        </authorList>
    </citation>
    <scope>NUCLEOTIDE SEQUENCE [LARGE SCALE GENOMIC DNA]</scope>
    <source>
        <strain evidence="1 2">DSM 29873</strain>
    </source>
</reference>
<comment type="caution">
    <text evidence="1">The sequence shown here is derived from an EMBL/GenBank/DDBJ whole genome shotgun (WGS) entry which is preliminary data.</text>
</comment>
<protein>
    <recommendedName>
        <fullName evidence="3">Lipoprotein</fullName>
    </recommendedName>
</protein>
<name>A0AAW9MPL1_9FIRM</name>
<evidence type="ECO:0000313" key="2">
    <source>
        <dbReference type="Proteomes" id="UP001357733"/>
    </source>
</evidence>
<evidence type="ECO:0000313" key="1">
    <source>
        <dbReference type="EMBL" id="MEB3429473.1"/>
    </source>
</evidence>
<keyword evidence="2" id="KW-1185">Reference proteome</keyword>
<dbReference type="AlphaFoldDB" id="A0AAW9MPL1"/>
<evidence type="ECO:0008006" key="3">
    <source>
        <dbReference type="Google" id="ProtNLM"/>
    </source>
</evidence>